<protein>
    <recommendedName>
        <fullName evidence="5">HTH psq-type domain-containing protein</fullName>
    </recommendedName>
</protein>
<comment type="caution">
    <text evidence="1">The sequence shown here is derived from an EMBL/GenBank/DDBJ whole genome shotgun (WGS) entry which is preliminary data.</text>
</comment>
<organism evidence="1 3">
    <name type="scientific">Aphanomyces astaci</name>
    <name type="common">Crayfish plague agent</name>
    <dbReference type="NCBI Taxonomy" id="112090"/>
    <lineage>
        <taxon>Eukaryota</taxon>
        <taxon>Sar</taxon>
        <taxon>Stramenopiles</taxon>
        <taxon>Oomycota</taxon>
        <taxon>Saprolegniomycetes</taxon>
        <taxon>Saprolegniales</taxon>
        <taxon>Verrucalvaceae</taxon>
        <taxon>Aphanomyces</taxon>
    </lineage>
</organism>
<dbReference type="Proteomes" id="UP000283543">
    <property type="component" value="Unassembled WGS sequence"/>
</dbReference>
<gene>
    <name evidence="2" type="ORF">DYB34_014052</name>
    <name evidence="1" type="ORF">DYB38_013506</name>
</gene>
<evidence type="ECO:0000313" key="1">
    <source>
        <dbReference type="EMBL" id="RHY75067.1"/>
    </source>
</evidence>
<evidence type="ECO:0008006" key="5">
    <source>
        <dbReference type="Google" id="ProtNLM"/>
    </source>
</evidence>
<sequence>NKISPQKKPRRRFTHAMKLQMVTKMLEASTRGLEAETGIPKSNLSRWMQQKDKLLSFDGNMMRFNLDGAGRPEEIPDTTTLTAFMLKLR</sequence>
<dbReference type="EMBL" id="QUTC01002141">
    <property type="protein sequence ID" value="RHY75067.1"/>
    <property type="molecule type" value="Genomic_DNA"/>
</dbReference>
<dbReference type="InterPro" id="IPR009057">
    <property type="entry name" value="Homeodomain-like_sf"/>
</dbReference>
<accession>A0A397E6Y5</accession>
<evidence type="ECO:0000313" key="4">
    <source>
        <dbReference type="Proteomes" id="UP000283543"/>
    </source>
</evidence>
<evidence type="ECO:0000313" key="2">
    <source>
        <dbReference type="EMBL" id="RHY75418.1"/>
    </source>
</evidence>
<proteinExistence type="predicted"/>
<reference evidence="3 4" key="1">
    <citation type="submission" date="2018-08" db="EMBL/GenBank/DDBJ databases">
        <title>Aphanomyces genome sequencing and annotation.</title>
        <authorList>
            <person name="Minardi D."/>
            <person name="Oidtmann B."/>
            <person name="Van Der Giezen M."/>
            <person name="Studholme D.J."/>
        </authorList>
    </citation>
    <scope>NUCLEOTIDE SEQUENCE [LARGE SCALE GENOMIC DNA]</scope>
    <source>
        <strain evidence="1 3">SA</strain>
        <strain evidence="2 4">Si</strain>
    </source>
</reference>
<dbReference type="EMBL" id="QUTB01001595">
    <property type="protein sequence ID" value="RHY75418.1"/>
    <property type="molecule type" value="Genomic_DNA"/>
</dbReference>
<dbReference type="AlphaFoldDB" id="A0A397E6Y5"/>
<dbReference type="Proteomes" id="UP000265716">
    <property type="component" value="Unassembled WGS sequence"/>
</dbReference>
<dbReference type="SUPFAM" id="SSF46689">
    <property type="entry name" value="Homeodomain-like"/>
    <property type="match status" value="1"/>
</dbReference>
<feature type="non-terminal residue" evidence="1">
    <location>
        <position position="1"/>
    </location>
</feature>
<name>A0A397E6Y5_APHAT</name>
<evidence type="ECO:0000313" key="3">
    <source>
        <dbReference type="Proteomes" id="UP000265716"/>
    </source>
</evidence>